<proteinExistence type="predicted"/>
<evidence type="ECO:0008006" key="4">
    <source>
        <dbReference type="Google" id="ProtNLM"/>
    </source>
</evidence>
<dbReference type="Proteomes" id="UP001460888">
    <property type="component" value="Unassembled WGS sequence"/>
</dbReference>
<feature type="region of interest" description="Disordered" evidence="1">
    <location>
        <begin position="687"/>
        <end position="740"/>
    </location>
</feature>
<evidence type="ECO:0000313" key="2">
    <source>
        <dbReference type="EMBL" id="MES1930582.1"/>
    </source>
</evidence>
<dbReference type="PROSITE" id="PS51257">
    <property type="entry name" value="PROKAR_LIPOPROTEIN"/>
    <property type="match status" value="1"/>
</dbReference>
<reference evidence="2 3" key="1">
    <citation type="submission" date="2013-03" db="EMBL/GenBank/DDBJ databases">
        <title>Salinisphaera dokdonensis CL-ES53 Genome Sequencing.</title>
        <authorList>
            <person name="Li C."/>
            <person name="Lai Q."/>
            <person name="Shao Z."/>
        </authorList>
    </citation>
    <scope>NUCLEOTIDE SEQUENCE [LARGE SCALE GENOMIC DNA]</scope>
    <source>
        <strain evidence="2 3">CL-ES53</strain>
    </source>
</reference>
<feature type="compositionally biased region" description="Basic and acidic residues" evidence="1">
    <location>
        <begin position="698"/>
        <end position="708"/>
    </location>
</feature>
<feature type="region of interest" description="Disordered" evidence="1">
    <location>
        <begin position="31"/>
        <end position="50"/>
    </location>
</feature>
<organism evidence="2 3">
    <name type="scientific">Salinisphaera dokdonensis CL-ES53</name>
    <dbReference type="NCBI Taxonomy" id="1304272"/>
    <lineage>
        <taxon>Bacteria</taxon>
        <taxon>Pseudomonadati</taxon>
        <taxon>Pseudomonadota</taxon>
        <taxon>Gammaproteobacteria</taxon>
        <taxon>Salinisphaerales</taxon>
        <taxon>Salinisphaeraceae</taxon>
        <taxon>Salinisphaera</taxon>
    </lineage>
</organism>
<gene>
    <name evidence="2" type="ORF">SADO_15069</name>
</gene>
<evidence type="ECO:0000256" key="1">
    <source>
        <dbReference type="SAM" id="MobiDB-lite"/>
    </source>
</evidence>
<comment type="caution">
    <text evidence="2">The sequence shown here is derived from an EMBL/GenBank/DDBJ whole genome shotgun (WGS) entry which is preliminary data.</text>
</comment>
<protein>
    <recommendedName>
        <fullName evidence="4">Lipoprotein</fullName>
    </recommendedName>
</protein>
<dbReference type="EMBL" id="APND01000005">
    <property type="protein sequence ID" value="MES1930582.1"/>
    <property type="molecule type" value="Genomic_DNA"/>
</dbReference>
<dbReference type="RefSeq" id="WP_353112917.1">
    <property type="nucleotide sequence ID" value="NZ_APND01000005.1"/>
</dbReference>
<keyword evidence="3" id="KW-1185">Reference proteome</keyword>
<evidence type="ECO:0000313" key="3">
    <source>
        <dbReference type="Proteomes" id="UP001460888"/>
    </source>
</evidence>
<name>A0ABV2B4V8_9GAMM</name>
<accession>A0ABV2B4V8</accession>
<sequence>MSILKDCARHARLTGCALLVAALGACGGSGGGDDDVGSGNPQATPPDPSAVDLTNADRCSIVDSNYCLFPWPSDYYTREDSTTPTGRRVAIAQASLPTNQQGQPIDPAEWNRNDGFSPNQTLMTRVPGLDLARTGAVRITDLSDSLDADAPVMLLDAMTGERQLIWAELDASVENDADRALLIRPARQLAEGRRYIAVLRDLRNADGERLLASDAFRIYRDAVPTDRDGIEDRRPEMDALFETLEGHGVARDNLYLAWSFTTASRETNTERLLHIRDSAAASLGGQTPAFQVLETEDYQNSDSSADGFDTEIARVVRGTFTVPNFLNTDSGGPGSGFFYSDTPDDGLPDRMNAGVNTLSAEFTCRIPYAALSGQTVANAQAADVTPARPSLYGHGLLGSRSEVRAGNVDDMASTHNMMFCATDWIGFASADVPVAIQAFQNFSAMPPFFDRTQQGILNFEFLARALDANDGFASNSAFQVDGVSVFDNSEVFYDGNSQGGILGGAFMGITQIVKRGVLGVPGMNYSLLLRRSVDFAPFDAYFSGVAPGGDGLPAATGGYTNGLDRTFLLSFLQMLWDRAETSGYAAHIVDDTLPNTPSHEVLLHVAFGDHQVSMWSAELMARTIGARLRTPALVPGRHPDSNPFVELPAIENPQNYDGSAIVYWDNGPVRLNDTGDVVGGTAPPPITNTPPFEPEFGEDPHALPRADDNAQQQKSDFLKTDGTFNDTCADAPCTVDGYTP</sequence>